<proteinExistence type="predicted"/>
<organism evidence="1 2">
    <name type="scientific">Pseudomonas fluorescens</name>
    <dbReference type="NCBI Taxonomy" id="294"/>
    <lineage>
        <taxon>Bacteria</taxon>
        <taxon>Pseudomonadati</taxon>
        <taxon>Pseudomonadota</taxon>
        <taxon>Gammaproteobacteria</taxon>
        <taxon>Pseudomonadales</taxon>
        <taxon>Pseudomonadaceae</taxon>
        <taxon>Pseudomonas</taxon>
    </lineage>
</organism>
<gene>
    <name evidence="1" type="ORF">PS691_02010</name>
</gene>
<dbReference type="Proteomes" id="UP000337909">
    <property type="component" value="Unassembled WGS sequence"/>
</dbReference>
<protein>
    <submittedName>
        <fullName evidence="1">Uncharacterized protein</fullName>
    </submittedName>
</protein>
<evidence type="ECO:0000313" key="2">
    <source>
        <dbReference type="Proteomes" id="UP000337909"/>
    </source>
</evidence>
<dbReference type="EMBL" id="CABVHQ010000016">
    <property type="protein sequence ID" value="VVN92911.1"/>
    <property type="molecule type" value="Genomic_DNA"/>
</dbReference>
<reference evidence="1 2" key="1">
    <citation type="submission" date="2019-09" db="EMBL/GenBank/DDBJ databases">
        <authorList>
            <person name="Chandra G."/>
            <person name="Truman W A."/>
        </authorList>
    </citation>
    <scope>NUCLEOTIDE SEQUENCE [LARGE SCALE GENOMIC DNA]</scope>
    <source>
        <strain evidence="1">PS691</strain>
    </source>
</reference>
<sequence>MTYMVCYRLIPISGSVISHGFQKATHSFLVIWSDAVISLQQLLIVLTQINNGHWSPGTCNDVKNVDSQSCHSGKVRGIWIPGAPLVAALRVAIFTADESQILLFQIEPGPFFAKTITYAARYFFHRRTIFQACTLYKTK</sequence>
<dbReference type="AlphaFoldDB" id="A0A5E7CB95"/>
<evidence type="ECO:0000313" key="1">
    <source>
        <dbReference type="EMBL" id="VVN92911.1"/>
    </source>
</evidence>
<accession>A0A5E7CB95</accession>
<name>A0A5E7CB95_PSEFL</name>